<dbReference type="Proteomes" id="UP000266841">
    <property type="component" value="Unassembled WGS sequence"/>
</dbReference>
<protein>
    <submittedName>
        <fullName evidence="2">Uncharacterized protein</fullName>
    </submittedName>
</protein>
<reference evidence="2 3" key="1">
    <citation type="journal article" date="2012" name="Genome Biol.">
        <title>Genome and low-iron response of an oceanic diatom adapted to chronic iron limitation.</title>
        <authorList>
            <person name="Lommer M."/>
            <person name="Specht M."/>
            <person name="Roy A.S."/>
            <person name="Kraemer L."/>
            <person name="Andreson R."/>
            <person name="Gutowska M.A."/>
            <person name="Wolf J."/>
            <person name="Bergner S.V."/>
            <person name="Schilhabel M.B."/>
            <person name="Klostermeier U.C."/>
            <person name="Beiko R.G."/>
            <person name="Rosenstiel P."/>
            <person name="Hippler M."/>
            <person name="Laroche J."/>
        </authorList>
    </citation>
    <scope>NUCLEOTIDE SEQUENCE [LARGE SCALE GENOMIC DNA]</scope>
    <source>
        <strain evidence="2 3">CCMP1005</strain>
    </source>
</reference>
<name>K0RV49_THAOC</name>
<dbReference type="EMBL" id="AGNL01043393">
    <property type="protein sequence ID" value="EJK50587.1"/>
    <property type="molecule type" value="Genomic_DNA"/>
</dbReference>
<feature type="region of interest" description="Disordered" evidence="1">
    <location>
        <begin position="1"/>
        <end position="117"/>
    </location>
</feature>
<evidence type="ECO:0000256" key="1">
    <source>
        <dbReference type="SAM" id="MobiDB-lite"/>
    </source>
</evidence>
<accession>K0RV49</accession>
<dbReference type="AlphaFoldDB" id="K0RV49"/>
<keyword evidence="3" id="KW-1185">Reference proteome</keyword>
<feature type="compositionally biased region" description="Basic and acidic residues" evidence="1">
    <location>
        <begin position="89"/>
        <end position="105"/>
    </location>
</feature>
<organism evidence="2 3">
    <name type="scientific">Thalassiosira oceanica</name>
    <name type="common">Marine diatom</name>
    <dbReference type="NCBI Taxonomy" id="159749"/>
    <lineage>
        <taxon>Eukaryota</taxon>
        <taxon>Sar</taxon>
        <taxon>Stramenopiles</taxon>
        <taxon>Ochrophyta</taxon>
        <taxon>Bacillariophyta</taxon>
        <taxon>Coscinodiscophyceae</taxon>
        <taxon>Thalassiosirophycidae</taxon>
        <taxon>Thalassiosirales</taxon>
        <taxon>Thalassiosiraceae</taxon>
        <taxon>Thalassiosira</taxon>
    </lineage>
</organism>
<evidence type="ECO:0000313" key="3">
    <source>
        <dbReference type="Proteomes" id="UP000266841"/>
    </source>
</evidence>
<feature type="compositionally biased region" description="Basic and acidic residues" evidence="1">
    <location>
        <begin position="14"/>
        <end position="24"/>
    </location>
</feature>
<evidence type="ECO:0000313" key="2">
    <source>
        <dbReference type="EMBL" id="EJK50587.1"/>
    </source>
</evidence>
<dbReference type="eggNOG" id="ENOG502RVSD">
    <property type="taxonomic scope" value="Eukaryota"/>
</dbReference>
<comment type="caution">
    <text evidence="2">The sequence shown here is derived from an EMBL/GenBank/DDBJ whole genome shotgun (WGS) entry which is preliminary data.</text>
</comment>
<proteinExistence type="predicted"/>
<feature type="non-terminal residue" evidence="2">
    <location>
        <position position="1"/>
    </location>
</feature>
<gene>
    <name evidence="2" type="ORF">THAOC_30380</name>
</gene>
<sequence>GDTLPVARPRRRPGRDTAGPHDAADLVAAPPQGRERVGHRRPGDGEDDGSRGRVHPALLQPGPLPRRERQGAAAADSAGEDEGPGEVEPGGREGGSKKRKKDDMMAPRNSFGGGGGMPMGMGGMNMGGNQMGMGGMGMGGMSMTFASQWSTAVTLQVIMFQFVGDDEIYDCFYLAIACASRGARSHTSHCRHTLGPFVGLALTAMKRCGRELAEGDDHTAPRRKS</sequence>
<feature type="compositionally biased region" description="Basic and acidic residues" evidence="1">
    <location>
        <begin position="33"/>
        <end position="51"/>
    </location>
</feature>